<dbReference type="EnsemblPlants" id="PGSC0003DMT400095306">
    <property type="protein sequence ID" value="PGSC0003DMT400095306"/>
    <property type="gene ID" value="PGSC0003DMG400044877"/>
</dbReference>
<feature type="region of interest" description="Disordered" evidence="1">
    <location>
        <begin position="1"/>
        <end position="21"/>
    </location>
</feature>
<reference evidence="2" key="2">
    <citation type="submission" date="2015-06" db="UniProtKB">
        <authorList>
            <consortium name="EnsemblPlants"/>
        </authorList>
    </citation>
    <scope>IDENTIFICATION</scope>
    <source>
        <strain evidence="2">DM1-3 516 R44</strain>
    </source>
</reference>
<evidence type="ECO:0000313" key="3">
    <source>
        <dbReference type="Proteomes" id="UP000011115"/>
    </source>
</evidence>
<sequence length="115" mass="12740">MGARNLNFGPQTTDPDHGPWSDLRSVDYVTSERDYGHNIIVLDLGAIEGPNFWYESVQPLFVGKFMSQRGWAKCEGKIQGRGLGQSTLTWTLPHLPRPPPWLKVSTMARGGLSSG</sequence>
<reference evidence="3" key="1">
    <citation type="journal article" date="2011" name="Nature">
        <title>Genome sequence and analysis of the tuber crop potato.</title>
        <authorList>
            <consortium name="The Potato Genome Sequencing Consortium"/>
        </authorList>
    </citation>
    <scope>NUCLEOTIDE SEQUENCE [LARGE SCALE GENOMIC DNA]</scope>
    <source>
        <strain evidence="3">cv. DM1-3 516 R44</strain>
    </source>
</reference>
<dbReference type="InParanoid" id="M1DW03"/>
<name>M1DW03_SOLTU</name>
<dbReference type="Gramene" id="PGSC0003DMT400095306">
    <property type="protein sequence ID" value="PGSC0003DMT400095306"/>
    <property type="gene ID" value="PGSC0003DMG400044877"/>
</dbReference>
<keyword evidence="3" id="KW-1185">Reference proteome</keyword>
<evidence type="ECO:0000256" key="1">
    <source>
        <dbReference type="SAM" id="MobiDB-lite"/>
    </source>
</evidence>
<dbReference type="PaxDb" id="4113-PGSC0003DMT400095306"/>
<evidence type="ECO:0000313" key="2">
    <source>
        <dbReference type="EnsemblPlants" id="PGSC0003DMT400095306"/>
    </source>
</evidence>
<organism evidence="2 3">
    <name type="scientific">Solanum tuberosum</name>
    <name type="common">Potato</name>
    <dbReference type="NCBI Taxonomy" id="4113"/>
    <lineage>
        <taxon>Eukaryota</taxon>
        <taxon>Viridiplantae</taxon>
        <taxon>Streptophyta</taxon>
        <taxon>Embryophyta</taxon>
        <taxon>Tracheophyta</taxon>
        <taxon>Spermatophyta</taxon>
        <taxon>Magnoliopsida</taxon>
        <taxon>eudicotyledons</taxon>
        <taxon>Gunneridae</taxon>
        <taxon>Pentapetalae</taxon>
        <taxon>asterids</taxon>
        <taxon>lamiids</taxon>
        <taxon>Solanales</taxon>
        <taxon>Solanaceae</taxon>
        <taxon>Solanoideae</taxon>
        <taxon>Solaneae</taxon>
        <taxon>Solanum</taxon>
    </lineage>
</organism>
<accession>M1DW03</accession>
<dbReference type="AlphaFoldDB" id="M1DW03"/>
<dbReference type="HOGENOM" id="CLU_2113288_0_0_1"/>
<proteinExistence type="predicted"/>
<dbReference type="Proteomes" id="UP000011115">
    <property type="component" value="Unassembled WGS sequence"/>
</dbReference>
<protein>
    <submittedName>
        <fullName evidence="2">Uncharacterized protein</fullName>
    </submittedName>
</protein>